<organism evidence="1 2">
    <name type="scientific">Pedobacter westerhofensis</name>
    <dbReference type="NCBI Taxonomy" id="425512"/>
    <lineage>
        <taxon>Bacteria</taxon>
        <taxon>Pseudomonadati</taxon>
        <taxon>Bacteroidota</taxon>
        <taxon>Sphingobacteriia</taxon>
        <taxon>Sphingobacteriales</taxon>
        <taxon>Sphingobacteriaceae</taxon>
        <taxon>Pedobacter</taxon>
    </lineage>
</organism>
<dbReference type="RefSeq" id="WP_142527826.1">
    <property type="nucleotide sequence ID" value="NZ_CBCSJO010000001.1"/>
</dbReference>
<dbReference type="AlphaFoldDB" id="A0A521CQG8"/>
<accession>A0A521CQG8</accession>
<reference evidence="1 2" key="1">
    <citation type="submission" date="2017-05" db="EMBL/GenBank/DDBJ databases">
        <authorList>
            <person name="Varghese N."/>
            <person name="Submissions S."/>
        </authorList>
    </citation>
    <scope>NUCLEOTIDE SEQUENCE [LARGE SCALE GENOMIC DNA]</scope>
    <source>
        <strain evidence="1 2">DSM 19036</strain>
    </source>
</reference>
<dbReference type="Proteomes" id="UP000320300">
    <property type="component" value="Unassembled WGS sequence"/>
</dbReference>
<proteinExistence type="predicted"/>
<sequence length="77" mass="9108">MKKYNFSGEIQGRYRQIEISPIAQLTNHYLIHWDGFEVGVIKKEKGKWHTDHEALVDFKEELGDFIENRKSEIAESE</sequence>
<keyword evidence="2" id="KW-1185">Reference proteome</keyword>
<evidence type="ECO:0000313" key="1">
    <source>
        <dbReference type="EMBL" id="SMO61707.1"/>
    </source>
</evidence>
<name>A0A521CQG8_9SPHI</name>
<dbReference type="OrthoDB" id="772406at2"/>
<dbReference type="EMBL" id="FXTN01000004">
    <property type="protein sequence ID" value="SMO61707.1"/>
    <property type="molecule type" value="Genomic_DNA"/>
</dbReference>
<protein>
    <submittedName>
        <fullName evidence="1">Uncharacterized protein</fullName>
    </submittedName>
</protein>
<evidence type="ECO:0000313" key="2">
    <source>
        <dbReference type="Proteomes" id="UP000320300"/>
    </source>
</evidence>
<gene>
    <name evidence="1" type="ORF">SAMN06265348_104119</name>
</gene>